<dbReference type="Pfam" id="PF00005">
    <property type="entry name" value="ABC_tran"/>
    <property type="match status" value="2"/>
</dbReference>
<dbReference type="InterPro" id="IPR003593">
    <property type="entry name" value="AAA+_ATPase"/>
</dbReference>
<dbReference type="Pfam" id="PF16326">
    <property type="entry name" value="ABC_tran_CTD"/>
    <property type="match status" value="1"/>
</dbReference>
<feature type="region of interest" description="Disordered" evidence="4">
    <location>
        <begin position="504"/>
        <end position="534"/>
    </location>
</feature>
<dbReference type="KEGG" id="pbr:PB2503_01712"/>
<dbReference type="InterPro" id="IPR032524">
    <property type="entry name" value="ABC_tran_C"/>
</dbReference>
<evidence type="ECO:0000256" key="4">
    <source>
        <dbReference type="SAM" id="MobiDB-lite"/>
    </source>
</evidence>
<evidence type="ECO:0000259" key="5">
    <source>
        <dbReference type="PROSITE" id="PS50893"/>
    </source>
</evidence>
<dbReference type="InterPro" id="IPR027417">
    <property type="entry name" value="P-loop_NTPase"/>
</dbReference>
<sequence>MAAPLLTLSDVHLSLGGKDLFTGADLQVGERDRIAVVGRNGTGKSTFLKIAAGLMEADRGDRTVRGGVSLRYLEQDPDLSGFASIDDAVRDGLGPADEAGAIPGLLAVLDLDPTRSPKGLSGGEARRVAIARALAPGPDLLLLDEPTNHLDLPTITWLEESLIRSRAALVVISHDRRFLSTLTTRTVWIDRGVTRNLDEGFSSFEAWRDQVYAEEERDAHKLSRQIVREEHWLRYGVTARRKRNVRRLGDLHALREKRRTLSRPQGSVTMTAAQAEDSGKKVVETTALCFRYDGRSLVEGLDLKLHRGDRLGIVGPNGAGKTTLLKLLTGALAPDEGSVTHGTKLDIIGLDQQRAGLKDGTVVLDALTGGRGDSISVGGEQRHAVGYLKDFLFTPDQARQPVGALSGGERGRLALAIALAQPSNLLILDEPTNDLDLETLDVLEDTLASYTGTLLLVSHDRDFLDRIVTAILAPSPAADGQWILYAGGYDDMIRAQRRVGAAEAVDTSSTPSRASSNAAAQGAADRRTQRQSKLSYKDQLALDQLPGKMAALEGEIAALQKTLDDPSLFTKDRSAFDKASTALAAAEAALSEAEDQWLTLEERREALAAEAE</sequence>
<dbReference type="eggNOG" id="COG0488">
    <property type="taxonomic scope" value="Bacteria"/>
</dbReference>
<reference evidence="7" key="1">
    <citation type="submission" date="2010-08" db="EMBL/GenBank/DDBJ databases">
        <title>Genome sequence of Parvularcula bermudensis HTCC2503.</title>
        <authorList>
            <person name="Kang D.-M."/>
            <person name="Oh H.-M."/>
            <person name="Cho J.-C."/>
        </authorList>
    </citation>
    <scope>NUCLEOTIDE SEQUENCE [LARGE SCALE GENOMIC DNA]</scope>
    <source>
        <strain evidence="7">ATCC BAA-594 / HTCC2503 / KCTC 12087</strain>
    </source>
</reference>
<protein>
    <submittedName>
        <fullName evidence="6">ABC transporter, with duplicated ATPase domains</fullName>
    </submittedName>
</protein>
<feature type="domain" description="ABC transporter" evidence="5">
    <location>
        <begin position="283"/>
        <end position="511"/>
    </location>
</feature>
<keyword evidence="2" id="KW-0067">ATP-binding</keyword>
<feature type="coiled-coil region" evidence="3">
    <location>
        <begin position="576"/>
        <end position="610"/>
    </location>
</feature>
<dbReference type="InterPro" id="IPR017871">
    <property type="entry name" value="ABC_transporter-like_CS"/>
</dbReference>
<dbReference type="CDD" id="cd03221">
    <property type="entry name" value="ABCF_EF-3"/>
    <property type="match status" value="2"/>
</dbReference>
<dbReference type="PROSITE" id="PS00211">
    <property type="entry name" value="ABC_TRANSPORTER_1"/>
    <property type="match status" value="1"/>
</dbReference>
<gene>
    <name evidence="6" type="ordered locus">PB2503_01712</name>
</gene>
<dbReference type="GO" id="GO:0005524">
    <property type="term" value="F:ATP binding"/>
    <property type="evidence" value="ECO:0007669"/>
    <property type="project" value="UniProtKB-KW"/>
</dbReference>
<evidence type="ECO:0000313" key="7">
    <source>
        <dbReference type="Proteomes" id="UP000001302"/>
    </source>
</evidence>
<dbReference type="RefSeq" id="WP_013299395.1">
    <property type="nucleotide sequence ID" value="NC_014414.1"/>
</dbReference>
<dbReference type="HOGENOM" id="CLU_000604_36_0_5"/>
<evidence type="ECO:0000256" key="1">
    <source>
        <dbReference type="ARBA" id="ARBA00022741"/>
    </source>
</evidence>
<organism evidence="6 7">
    <name type="scientific">Parvularcula bermudensis (strain ATCC BAA-594 / HTCC2503 / KCTC 12087)</name>
    <dbReference type="NCBI Taxonomy" id="314260"/>
    <lineage>
        <taxon>Bacteria</taxon>
        <taxon>Pseudomonadati</taxon>
        <taxon>Pseudomonadota</taxon>
        <taxon>Alphaproteobacteria</taxon>
        <taxon>Parvularculales</taxon>
        <taxon>Parvularculaceae</taxon>
        <taxon>Parvularcula</taxon>
    </lineage>
</organism>
<name>E0TBS8_PARBH</name>
<dbReference type="AlphaFoldDB" id="E0TBS8"/>
<keyword evidence="3" id="KW-0175">Coiled coil</keyword>
<dbReference type="InterPro" id="IPR037118">
    <property type="entry name" value="Val-tRNA_synth_C_sf"/>
</dbReference>
<evidence type="ECO:0000256" key="3">
    <source>
        <dbReference type="SAM" id="Coils"/>
    </source>
</evidence>
<dbReference type="STRING" id="314260.PB2503_01712"/>
<dbReference type="SUPFAM" id="SSF52540">
    <property type="entry name" value="P-loop containing nucleoside triphosphate hydrolases"/>
    <property type="match status" value="2"/>
</dbReference>
<dbReference type="SMART" id="SM00382">
    <property type="entry name" value="AAA"/>
    <property type="match status" value="2"/>
</dbReference>
<keyword evidence="1" id="KW-0547">Nucleotide-binding</keyword>
<feature type="compositionally biased region" description="Low complexity" evidence="4">
    <location>
        <begin position="512"/>
        <end position="523"/>
    </location>
</feature>
<dbReference type="GO" id="GO:0003677">
    <property type="term" value="F:DNA binding"/>
    <property type="evidence" value="ECO:0007669"/>
    <property type="project" value="InterPro"/>
</dbReference>
<dbReference type="Proteomes" id="UP000001302">
    <property type="component" value="Chromosome"/>
</dbReference>
<dbReference type="Gene3D" id="3.40.50.300">
    <property type="entry name" value="P-loop containing nucleotide triphosphate hydrolases"/>
    <property type="match status" value="2"/>
</dbReference>
<dbReference type="PANTHER" id="PTHR42855:SF1">
    <property type="entry name" value="ABC TRANSPORTER DOMAIN-CONTAINING PROTEIN"/>
    <property type="match status" value="1"/>
</dbReference>
<proteinExistence type="predicted"/>
<evidence type="ECO:0000313" key="6">
    <source>
        <dbReference type="EMBL" id="ADM08421.1"/>
    </source>
</evidence>
<feature type="domain" description="ABC transporter" evidence="5">
    <location>
        <begin position="6"/>
        <end position="216"/>
    </location>
</feature>
<accession>E0TBS8</accession>
<dbReference type="Gene3D" id="1.10.287.380">
    <property type="entry name" value="Valyl-tRNA synthetase, C-terminal domain"/>
    <property type="match status" value="1"/>
</dbReference>
<evidence type="ECO:0000256" key="2">
    <source>
        <dbReference type="ARBA" id="ARBA00022840"/>
    </source>
</evidence>
<dbReference type="PANTHER" id="PTHR42855">
    <property type="entry name" value="ABC TRANSPORTER ATP-BINDING SUBUNIT"/>
    <property type="match status" value="1"/>
</dbReference>
<dbReference type="GO" id="GO:0016887">
    <property type="term" value="F:ATP hydrolysis activity"/>
    <property type="evidence" value="ECO:0007669"/>
    <property type="project" value="InterPro"/>
</dbReference>
<keyword evidence="7" id="KW-1185">Reference proteome</keyword>
<dbReference type="PROSITE" id="PS50893">
    <property type="entry name" value="ABC_TRANSPORTER_2"/>
    <property type="match status" value="2"/>
</dbReference>
<dbReference type="InterPro" id="IPR003439">
    <property type="entry name" value="ABC_transporter-like_ATP-bd"/>
</dbReference>
<dbReference type="EMBL" id="CP002156">
    <property type="protein sequence ID" value="ADM08421.1"/>
    <property type="molecule type" value="Genomic_DNA"/>
</dbReference>
<reference evidence="6 7" key="2">
    <citation type="journal article" date="2011" name="J. Bacteriol.">
        <title>Complete genome sequence of strain HTCC2503T of Parvularcula bermudensis, the type species of the order "Parvularculales" in the class Alphaproteobacteria.</title>
        <authorList>
            <person name="Oh H.M."/>
            <person name="Kang I."/>
            <person name="Vergin K.L."/>
            <person name="Kang D."/>
            <person name="Rhee K.H."/>
            <person name="Giovannoni S.J."/>
            <person name="Cho J.C."/>
        </authorList>
    </citation>
    <scope>NUCLEOTIDE SEQUENCE [LARGE SCALE GENOMIC DNA]</scope>
    <source>
        <strain evidence="7">ATCC BAA-594 / HTCC2503 / KCTC 12087</strain>
    </source>
</reference>
<dbReference type="InterPro" id="IPR051309">
    <property type="entry name" value="ABCF_ATPase"/>
</dbReference>
<dbReference type="OrthoDB" id="7168152at2"/>